<evidence type="ECO:0000313" key="1">
    <source>
        <dbReference type="EMBL" id="BDR58267.1"/>
    </source>
</evidence>
<dbReference type="Proteomes" id="UP001321861">
    <property type="component" value="Chromosome"/>
</dbReference>
<protein>
    <submittedName>
        <fullName evidence="1">Uncharacterized protein</fullName>
    </submittedName>
</protein>
<evidence type="ECO:0000313" key="2">
    <source>
        <dbReference type="Proteomes" id="UP001321861"/>
    </source>
</evidence>
<keyword evidence="2" id="KW-1185">Reference proteome</keyword>
<sequence>MGINFFKNDKENKLEQDYQRMLGVPTVKLIPQSEQAALNILVDSLLTPNDRLVIISSENKNLNCKFRFLLDHYQTEYCQKTFEHLELESLQSQIEKFGPQVIIFDRASFQFKPDWQGLRHLARINGSQLVVMMNSSIDCELAEVVNLADFVTAKWGAGMIISQFDYQALIEESRDKFFSKEVIFSSNIVNSKIANLNAQALRRGIGSQASCNGALVCLPYSEMPDRIENFQKILHQVGLEVKEANLKSEKQKVLFFSTYDLTASGYSQEACQQIGAIISKAFFVQKNLIKLEELRQQVLNIQRDYL</sequence>
<gene>
    <name evidence="1" type="ORF">XA3_07080</name>
</gene>
<reference evidence="1 2" key="1">
    <citation type="journal article" date="2023" name="Microbiol. Spectr.">
        <title>Symbiosis of Carpenter Bees with Uncharacterized Lactic Acid Bacteria Showing NAD Auxotrophy.</title>
        <authorList>
            <person name="Kawasaki S."/>
            <person name="Ozawa K."/>
            <person name="Mori T."/>
            <person name="Yamamoto A."/>
            <person name="Ito M."/>
            <person name="Ohkuma M."/>
            <person name="Sakamoto M."/>
            <person name="Matsutani M."/>
        </authorList>
    </citation>
    <scope>NUCLEOTIDE SEQUENCE [LARGE SCALE GENOMIC DNA]</scope>
    <source>
        <strain evidence="1 2">XA3</strain>
    </source>
</reference>
<dbReference type="InterPro" id="IPR015421">
    <property type="entry name" value="PyrdxlP-dep_Trfase_major"/>
</dbReference>
<dbReference type="Gene3D" id="3.40.640.10">
    <property type="entry name" value="Type I PLP-dependent aspartate aminotransferase-like (Major domain)"/>
    <property type="match status" value="1"/>
</dbReference>
<name>A0AAU9CWA9_9LACO</name>
<dbReference type="RefSeq" id="WP_317636184.1">
    <property type="nucleotide sequence ID" value="NZ_AP026802.1"/>
</dbReference>
<accession>A0AAU9CWA9</accession>
<organism evidence="1 2">
    <name type="scientific">Xylocopilactobacillus apicola</name>
    <dbReference type="NCBI Taxonomy" id="2932184"/>
    <lineage>
        <taxon>Bacteria</taxon>
        <taxon>Bacillati</taxon>
        <taxon>Bacillota</taxon>
        <taxon>Bacilli</taxon>
        <taxon>Lactobacillales</taxon>
        <taxon>Lactobacillaceae</taxon>
        <taxon>Xylocopilactobacillus</taxon>
    </lineage>
</organism>
<proteinExistence type="predicted"/>
<dbReference type="AlphaFoldDB" id="A0AAU9CWA9"/>
<dbReference type="EMBL" id="AP026802">
    <property type="protein sequence ID" value="BDR58267.1"/>
    <property type="molecule type" value="Genomic_DNA"/>
</dbReference>
<dbReference type="KEGG" id="xap:XA3_07080"/>